<sequence length="161" mass="16612">MSRKTILTALAVLVVLSVIVGLMLAARSMPAPQAATSAAPMPDAAAPSPSTSPDEPADRAQAFAAAAAFCRPDVDSGTWQRTLDPYLTDDARALYAATAPANVPCEDVRDDGGPVGDQQTLTDAAWQFDAAVGGPVTVTLHRDSTAAVWLVSYVNPTGYAP</sequence>
<dbReference type="OrthoDB" id="5119088at2"/>
<dbReference type="AlphaFoldDB" id="A0A0D5CN09"/>
<evidence type="ECO:0000313" key="2">
    <source>
        <dbReference type="EMBL" id="AJW80679.1"/>
    </source>
</evidence>
<proteinExistence type="predicted"/>
<dbReference type="RefSeq" id="WP_045530885.1">
    <property type="nucleotide sequence ID" value="NZ_CP011045.1"/>
</dbReference>
<dbReference type="KEGG" id="cmh:VO01_15665"/>
<dbReference type="PATRIC" id="fig|33014.5.peg.3233"/>
<dbReference type="Proteomes" id="UP000032604">
    <property type="component" value="Plasmid pCI2"/>
</dbReference>
<keyword evidence="2" id="KW-0614">Plasmid</keyword>
<evidence type="ECO:0000313" key="3">
    <source>
        <dbReference type="Proteomes" id="UP000032604"/>
    </source>
</evidence>
<name>A0A0D5CN09_9MICO</name>
<reference evidence="2 3" key="1">
    <citation type="journal article" date="2015" name="Genome Announc.">
        <title>Complete Genome Sequence of Clavibacter michiganensis subsp. insidiosus R1-1 Using PacBio Single-Molecule Real-Time Technology.</title>
        <authorList>
            <person name="Lu Y."/>
            <person name="Samac D.A."/>
            <person name="Glazebrook J."/>
            <person name="Ishimaru C.A."/>
        </authorList>
    </citation>
    <scope>NUCLEOTIDE SEQUENCE [LARGE SCALE GENOMIC DNA]</scope>
    <source>
        <strain evidence="2 3">R1-1</strain>
        <plasmid evidence="2 3">pCI2</plasmid>
    </source>
</reference>
<evidence type="ECO:0000256" key="1">
    <source>
        <dbReference type="SAM" id="MobiDB-lite"/>
    </source>
</evidence>
<protein>
    <submittedName>
        <fullName evidence="2">Uncharacterized protein</fullName>
    </submittedName>
</protein>
<geneLocation type="plasmid" evidence="2 3">
    <name>pCI2</name>
</geneLocation>
<accession>A0A0D5CN09</accession>
<feature type="region of interest" description="Disordered" evidence="1">
    <location>
        <begin position="35"/>
        <end position="58"/>
    </location>
</feature>
<gene>
    <name evidence="2" type="ORF">VO01_15665</name>
</gene>
<dbReference type="HOGENOM" id="CLU_1640799_0_0_11"/>
<organism evidence="2 3">
    <name type="scientific">Clavibacter michiganensis subsp. insidiosus</name>
    <dbReference type="NCBI Taxonomy" id="33014"/>
    <lineage>
        <taxon>Bacteria</taxon>
        <taxon>Bacillati</taxon>
        <taxon>Actinomycetota</taxon>
        <taxon>Actinomycetes</taxon>
        <taxon>Micrococcales</taxon>
        <taxon>Microbacteriaceae</taxon>
        <taxon>Clavibacter</taxon>
    </lineage>
</organism>
<dbReference type="EMBL" id="CP011045">
    <property type="protein sequence ID" value="AJW80679.1"/>
    <property type="molecule type" value="Genomic_DNA"/>
</dbReference>